<dbReference type="Proteomes" id="UP000198372">
    <property type="component" value="Unassembled WGS sequence"/>
</dbReference>
<protein>
    <submittedName>
        <fullName evidence="1">BQ2448_4257 protein</fullName>
    </submittedName>
</protein>
<gene>
    <name evidence="1" type="ORF">BQ2448_4257</name>
</gene>
<evidence type="ECO:0000313" key="2">
    <source>
        <dbReference type="Proteomes" id="UP000198372"/>
    </source>
</evidence>
<keyword evidence="2" id="KW-1185">Reference proteome</keyword>
<name>A0A238FFY0_9BASI</name>
<reference evidence="2" key="1">
    <citation type="submission" date="2016-09" db="EMBL/GenBank/DDBJ databases">
        <authorList>
            <person name="Jeantristanb JTB J.-T."/>
            <person name="Ricardo R."/>
        </authorList>
    </citation>
    <scope>NUCLEOTIDE SEQUENCE [LARGE SCALE GENOMIC DNA]</scope>
</reference>
<sequence>MTALQLFSSSKLGNLRQTIPSTSDLLIRTGSMWEGGGRFGITNMIRSTATVEGGIVPSTRWRLLIEGWRRRGEGACCLLRTMVDWIV</sequence>
<dbReference type="EMBL" id="FMSP01000009">
    <property type="protein sequence ID" value="SCV72720.1"/>
    <property type="molecule type" value="Genomic_DNA"/>
</dbReference>
<organism evidence="1 2">
    <name type="scientific">Microbotryum intermedium</name>
    <dbReference type="NCBI Taxonomy" id="269621"/>
    <lineage>
        <taxon>Eukaryota</taxon>
        <taxon>Fungi</taxon>
        <taxon>Dikarya</taxon>
        <taxon>Basidiomycota</taxon>
        <taxon>Pucciniomycotina</taxon>
        <taxon>Microbotryomycetes</taxon>
        <taxon>Microbotryales</taxon>
        <taxon>Microbotryaceae</taxon>
        <taxon>Microbotryum</taxon>
    </lineage>
</organism>
<proteinExistence type="predicted"/>
<dbReference type="AlphaFoldDB" id="A0A238FFY0"/>
<evidence type="ECO:0000313" key="1">
    <source>
        <dbReference type="EMBL" id="SCV72720.1"/>
    </source>
</evidence>
<dbReference type="OrthoDB" id="10388504at2759"/>
<accession>A0A238FFY0</accession>